<comment type="caution">
    <text evidence="1">The sequence shown here is derived from an EMBL/GenBank/DDBJ whole genome shotgun (WGS) entry which is preliminary data.</text>
</comment>
<reference evidence="1 2" key="1">
    <citation type="journal article" date="2022" name="Genome Biol. Evol.">
        <title>The Spruce Budworm Genome: Reconstructing the Evolutionary History of Antifreeze Proteins.</title>
        <authorList>
            <person name="Beliveau C."/>
            <person name="Gagne P."/>
            <person name="Picq S."/>
            <person name="Vernygora O."/>
            <person name="Keeling C.I."/>
            <person name="Pinkney K."/>
            <person name="Doucet D."/>
            <person name="Wen F."/>
            <person name="Johnston J.S."/>
            <person name="Maaroufi H."/>
            <person name="Boyle B."/>
            <person name="Laroche J."/>
            <person name="Dewar K."/>
            <person name="Juretic N."/>
            <person name="Blackburn G."/>
            <person name="Nisole A."/>
            <person name="Brunet B."/>
            <person name="Brandao M."/>
            <person name="Lumley L."/>
            <person name="Duan J."/>
            <person name="Quan G."/>
            <person name="Lucarotti C.J."/>
            <person name="Roe A.D."/>
            <person name="Sperling F.A.H."/>
            <person name="Levesque R.C."/>
            <person name="Cusson M."/>
        </authorList>
    </citation>
    <scope>NUCLEOTIDE SEQUENCE [LARGE SCALE GENOMIC DNA]</scope>
    <source>
        <strain evidence="1">Glfc:IPQL:Cfum</strain>
    </source>
</reference>
<gene>
    <name evidence="1" type="ORF">MSG28_007625</name>
</gene>
<evidence type="ECO:0000313" key="2">
    <source>
        <dbReference type="Proteomes" id="UP001064048"/>
    </source>
</evidence>
<name>A0ACC0JXT8_CHOFU</name>
<organism evidence="1 2">
    <name type="scientific">Choristoneura fumiferana</name>
    <name type="common">Spruce budworm moth</name>
    <name type="synonym">Archips fumiferana</name>
    <dbReference type="NCBI Taxonomy" id="7141"/>
    <lineage>
        <taxon>Eukaryota</taxon>
        <taxon>Metazoa</taxon>
        <taxon>Ecdysozoa</taxon>
        <taxon>Arthropoda</taxon>
        <taxon>Hexapoda</taxon>
        <taxon>Insecta</taxon>
        <taxon>Pterygota</taxon>
        <taxon>Neoptera</taxon>
        <taxon>Endopterygota</taxon>
        <taxon>Lepidoptera</taxon>
        <taxon>Glossata</taxon>
        <taxon>Ditrysia</taxon>
        <taxon>Tortricoidea</taxon>
        <taxon>Tortricidae</taxon>
        <taxon>Tortricinae</taxon>
        <taxon>Choristoneura</taxon>
    </lineage>
</organism>
<proteinExistence type="predicted"/>
<dbReference type="EMBL" id="CM046112">
    <property type="protein sequence ID" value="KAI8429056.1"/>
    <property type="molecule type" value="Genomic_DNA"/>
</dbReference>
<protein>
    <submittedName>
        <fullName evidence="1">Uncharacterized protein</fullName>
    </submittedName>
</protein>
<keyword evidence="2" id="KW-1185">Reference proteome</keyword>
<accession>A0ACC0JXT8</accession>
<evidence type="ECO:0000313" key="1">
    <source>
        <dbReference type="EMBL" id="KAI8429056.1"/>
    </source>
</evidence>
<sequence length="360" mass="43503">MIWKAVILLCLALGGQAIRIPISKVEVKKNVYAEERKELSHIGSHEPEHHEEYAWAYPSYEFSYSVNNPHTHDYKGQHEKRHGDEVTGEYWLLQPDGKKRTVKYQADKHKGFTAHVHYTDHLHHEEPHHEEIIKPVEESLIEEPIREAEIPDHIVVEEIEEDQNVESKPELEEYKEERKEEHEEKHQEKHVEYKPRGPTHIEYYVLHKYHHDEHEIKHVPKEEKQEEYHEPIKEHKPLPMEIISKIHHPIYNEHHGHVHEKHHHQIHYRPLINYNKYQSHKAPTHKAPLRITLINDEKEENNSEEISEVQAERKHHVERPAHIPLLHLYKPLVHNQQNHHYKEQHRRHYRSHGKRENTKQ</sequence>
<dbReference type="Proteomes" id="UP001064048">
    <property type="component" value="Chromosome 12"/>
</dbReference>